<sequence>MMPVEPAASDAMLDAYLDVAVVADAKRLADPIFQRRYRQAAPDFPYHVVGFYRPPGGEAQAACYIHFTALGDCLLGGGACVDDRVLRRMAAPAREALHRVGGLYRHCLAWSVRHFAPRYPAIFGYCGDTLAERADLAVGFERTAHPHLLVYFTRPLPAETRARLIAEANAVGPF</sequence>
<proteinExistence type="predicted"/>
<name>A0A2W5MFT0_9GAMM</name>
<dbReference type="EMBL" id="QFPO01000003">
    <property type="protein sequence ID" value="PZQ18737.1"/>
    <property type="molecule type" value="Genomic_DNA"/>
</dbReference>
<protein>
    <recommendedName>
        <fullName evidence="3">GNAT family N-acetyltransferase</fullName>
    </recommendedName>
</protein>
<accession>A0A2W5MFT0</accession>
<evidence type="ECO:0008006" key="3">
    <source>
        <dbReference type="Google" id="ProtNLM"/>
    </source>
</evidence>
<dbReference type="Proteomes" id="UP000249046">
    <property type="component" value="Unassembled WGS sequence"/>
</dbReference>
<evidence type="ECO:0000313" key="2">
    <source>
        <dbReference type="Proteomes" id="UP000249046"/>
    </source>
</evidence>
<organism evidence="1 2">
    <name type="scientific">Rhodanobacter denitrificans</name>
    <dbReference type="NCBI Taxonomy" id="666685"/>
    <lineage>
        <taxon>Bacteria</taxon>
        <taxon>Pseudomonadati</taxon>
        <taxon>Pseudomonadota</taxon>
        <taxon>Gammaproteobacteria</taxon>
        <taxon>Lysobacterales</taxon>
        <taxon>Rhodanobacteraceae</taxon>
        <taxon>Rhodanobacter</taxon>
    </lineage>
</organism>
<reference evidence="1 2" key="1">
    <citation type="submission" date="2017-08" db="EMBL/GenBank/DDBJ databases">
        <title>Infants hospitalized years apart are colonized by the same room-sourced microbial strains.</title>
        <authorList>
            <person name="Brooks B."/>
            <person name="Olm M.R."/>
            <person name="Firek B.A."/>
            <person name="Baker R."/>
            <person name="Thomas B.C."/>
            <person name="Morowitz M.J."/>
            <person name="Banfield J.F."/>
        </authorList>
    </citation>
    <scope>NUCLEOTIDE SEQUENCE [LARGE SCALE GENOMIC DNA]</scope>
    <source>
        <strain evidence="1">S2_005_003_R2_42</strain>
    </source>
</reference>
<evidence type="ECO:0000313" key="1">
    <source>
        <dbReference type="EMBL" id="PZQ18737.1"/>
    </source>
</evidence>
<comment type="caution">
    <text evidence="1">The sequence shown here is derived from an EMBL/GenBank/DDBJ whole genome shotgun (WGS) entry which is preliminary data.</text>
</comment>
<gene>
    <name evidence="1" type="ORF">DI564_05480</name>
</gene>
<dbReference type="AlphaFoldDB" id="A0A2W5MFT0"/>